<dbReference type="EMBL" id="JAHRHJ020000009">
    <property type="protein sequence ID" value="KAH9300459.1"/>
    <property type="molecule type" value="Genomic_DNA"/>
</dbReference>
<gene>
    <name evidence="1" type="ORF">KI387_012042</name>
</gene>
<dbReference type="Proteomes" id="UP000824469">
    <property type="component" value="Unassembled WGS sequence"/>
</dbReference>
<comment type="caution">
    <text evidence="1">The sequence shown here is derived from an EMBL/GenBank/DDBJ whole genome shotgun (WGS) entry which is preliminary data.</text>
</comment>
<keyword evidence="2" id="KW-1185">Reference proteome</keyword>
<reference evidence="1 2" key="1">
    <citation type="journal article" date="2021" name="Nat. Plants">
        <title>The Taxus genome provides insights into paclitaxel biosynthesis.</title>
        <authorList>
            <person name="Xiong X."/>
            <person name="Gou J."/>
            <person name="Liao Q."/>
            <person name="Li Y."/>
            <person name="Zhou Q."/>
            <person name="Bi G."/>
            <person name="Li C."/>
            <person name="Du R."/>
            <person name="Wang X."/>
            <person name="Sun T."/>
            <person name="Guo L."/>
            <person name="Liang H."/>
            <person name="Lu P."/>
            <person name="Wu Y."/>
            <person name="Zhang Z."/>
            <person name="Ro D.K."/>
            <person name="Shang Y."/>
            <person name="Huang S."/>
            <person name="Yan J."/>
        </authorList>
    </citation>
    <scope>NUCLEOTIDE SEQUENCE [LARGE SCALE GENOMIC DNA]</scope>
    <source>
        <strain evidence="1">Ta-2019</strain>
    </source>
</reference>
<accession>A0AA38FC09</accession>
<proteinExistence type="predicted"/>
<evidence type="ECO:0000313" key="1">
    <source>
        <dbReference type="EMBL" id="KAH9300459.1"/>
    </source>
</evidence>
<feature type="non-terminal residue" evidence="1">
    <location>
        <position position="61"/>
    </location>
</feature>
<organism evidence="1 2">
    <name type="scientific">Taxus chinensis</name>
    <name type="common">Chinese yew</name>
    <name type="synonym">Taxus wallichiana var. chinensis</name>
    <dbReference type="NCBI Taxonomy" id="29808"/>
    <lineage>
        <taxon>Eukaryota</taxon>
        <taxon>Viridiplantae</taxon>
        <taxon>Streptophyta</taxon>
        <taxon>Embryophyta</taxon>
        <taxon>Tracheophyta</taxon>
        <taxon>Spermatophyta</taxon>
        <taxon>Pinopsida</taxon>
        <taxon>Pinidae</taxon>
        <taxon>Conifers II</taxon>
        <taxon>Cupressales</taxon>
        <taxon>Taxaceae</taxon>
        <taxon>Taxus</taxon>
    </lineage>
</organism>
<feature type="non-terminal residue" evidence="1">
    <location>
        <position position="1"/>
    </location>
</feature>
<dbReference type="AlphaFoldDB" id="A0AA38FC09"/>
<sequence>AAGEDIKNDLTKKSVILKTRQDLGYSKGPRGMDIEKLKNYLVVQAAAHLVTKLNDQERWSQ</sequence>
<evidence type="ECO:0000313" key="2">
    <source>
        <dbReference type="Proteomes" id="UP000824469"/>
    </source>
</evidence>
<name>A0AA38FC09_TAXCH</name>
<protein>
    <submittedName>
        <fullName evidence="1">Uncharacterized protein</fullName>
    </submittedName>
</protein>